<dbReference type="EMBL" id="KV428325">
    <property type="protein sequence ID" value="KZT32506.1"/>
    <property type="molecule type" value="Genomic_DNA"/>
</dbReference>
<name>A0A165XSU9_9AGAM</name>
<proteinExistence type="predicted"/>
<organism evidence="2 3">
    <name type="scientific">Sistotremastrum suecicum HHB10207 ss-3</name>
    <dbReference type="NCBI Taxonomy" id="1314776"/>
    <lineage>
        <taxon>Eukaryota</taxon>
        <taxon>Fungi</taxon>
        <taxon>Dikarya</taxon>
        <taxon>Basidiomycota</taxon>
        <taxon>Agaricomycotina</taxon>
        <taxon>Agaricomycetes</taxon>
        <taxon>Sistotremastrales</taxon>
        <taxon>Sistotremastraceae</taxon>
        <taxon>Sistotremastrum</taxon>
    </lineage>
</organism>
<feature type="region of interest" description="Disordered" evidence="1">
    <location>
        <begin position="35"/>
        <end position="61"/>
    </location>
</feature>
<evidence type="ECO:0000313" key="3">
    <source>
        <dbReference type="Proteomes" id="UP000076798"/>
    </source>
</evidence>
<protein>
    <submittedName>
        <fullName evidence="2">Uncharacterized protein</fullName>
    </submittedName>
</protein>
<gene>
    <name evidence="2" type="ORF">SISSUDRAFT_1066871</name>
</gene>
<evidence type="ECO:0000256" key="1">
    <source>
        <dbReference type="SAM" id="MobiDB-lite"/>
    </source>
</evidence>
<dbReference type="Proteomes" id="UP000076798">
    <property type="component" value="Unassembled WGS sequence"/>
</dbReference>
<evidence type="ECO:0000313" key="2">
    <source>
        <dbReference type="EMBL" id="KZT32506.1"/>
    </source>
</evidence>
<keyword evidence="3" id="KW-1185">Reference proteome</keyword>
<accession>A0A165XSU9</accession>
<dbReference type="OrthoDB" id="5353557at2759"/>
<dbReference type="AlphaFoldDB" id="A0A165XSU9"/>
<reference evidence="2 3" key="1">
    <citation type="journal article" date="2016" name="Mol. Biol. Evol.">
        <title>Comparative Genomics of Early-Diverging Mushroom-Forming Fungi Provides Insights into the Origins of Lignocellulose Decay Capabilities.</title>
        <authorList>
            <person name="Nagy L.G."/>
            <person name="Riley R."/>
            <person name="Tritt A."/>
            <person name="Adam C."/>
            <person name="Daum C."/>
            <person name="Floudas D."/>
            <person name="Sun H."/>
            <person name="Yadav J.S."/>
            <person name="Pangilinan J."/>
            <person name="Larsson K.H."/>
            <person name="Matsuura K."/>
            <person name="Barry K."/>
            <person name="Labutti K."/>
            <person name="Kuo R."/>
            <person name="Ohm R.A."/>
            <person name="Bhattacharya S.S."/>
            <person name="Shirouzu T."/>
            <person name="Yoshinaga Y."/>
            <person name="Martin F.M."/>
            <person name="Grigoriev I.V."/>
            <person name="Hibbett D.S."/>
        </authorList>
    </citation>
    <scope>NUCLEOTIDE SEQUENCE [LARGE SCALE GENOMIC DNA]</scope>
    <source>
        <strain evidence="2 3">HHB10207 ss-3</strain>
    </source>
</reference>
<sequence>MAMVFEYSRERAASVKSAAKLAMTRKFLNIVRLGGSDSSENEGDAELVGAHPFSEGNGEKK</sequence>